<gene>
    <name evidence="2" type="ORF">DMC30DRAFT_415611</name>
</gene>
<sequence>MPRIYDQSEPRRANESRPYRFPPSASSFAELMSFASMLCSGLAMLTRFAIWPWLGLILAISGILGQKDLGKASASNDQQTLLGGYTSLMFATTSLMSIYSPILLGQAVKAGSIGFGFNKGLVYLPRDTAAVGV</sequence>
<keyword evidence="1" id="KW-1133">Transmembrane helix</keyword>
<evidence type="ECO:0000313" key="3">
    <source>
        <dbReference type="Proteomes" id="UP000311382"/>
    </source>
</evidence>
<keyword evidence="1" id="KW-0472">Membrane</keyword>
<feature type="transmembrane region" description="Helical" evidence="1">
    <location>
        <begin position="81"/>
        <end position="102"/>
    </location>
</feature>
<proteinExistence type="predicted"/>
<dbReference type="Proteomes" id="UP000311382">
    <property type="component" value="Unassembled WGS sequence"/>
</dbReference>
<comment type="caution">
    <text evidence="2">The sequence shown here is derived from an EMBL/GenBank/DDBJ whole genome shotgun (WGS) entry which is preliminary data.</text>
</comment>
<protein>
    <submittedName>
        <fullName evidence="2">Uncharacterized protein</fullName>
    </submittedName>
</protein>
<keyword evidence="1" id="KW-0812">Transmembrane</keyword>
<name>A0A5C5FYG4_9BASI</name>
<reference evidence="2 3" key="1">
    <citation type="submission" date="2019-03" db="EMBL/GenBank/DDBJ databases">
        <title>Rhodosporidium diobovatum UCD-FST 08-225 genome sequencing, assembly, and annotation.</title>
        <authorList>
            <person name="Fakankun I.U."/>
            <person name="Fristensky B."/>
            <person name="Levin D.B."/>
        </authorList>
    </citation>
    <scope>NUCLEOTIDE SEQUENCE [LARGE SCALE GENOMIC DNA]</scope>
    <source>
        <strain evidence="2 3">UCD-FST 08-225</strain>
    </source>
</reference>
<dbReference type="OrthoDB" id="2522336at2759"/>
<dbReference type="AlphaFoldDB" id="A0A5C5FYG4"/>
<feature type="transmembrane region" description="Helical" evidence="1">
    <location>
        <begin position="50"/>
        <end position="69"/>
    </location>
</feature>
<dbReference type="EMBL" id="SOZI01000035">
    <property type="protein sequence ID" value="TNY21858.1"/>
    <property type="molecule type" value="Genomic_DNA"/>
</dbReference>
<evidence type="ECO:0000313" key="2">
    <source>
        <dbReference type="EMBL" id="TNY21858.1"/>
    </source>
</evidence>
<evidence type="ECO:0000256" key="1">
    <source>
        <dbReference type="SAM" id="Phobius"/>
    </source>
</evidence>
<keyword evidence="3" id="KW-1185">Reference proteome</keyword>
<accession>A0A5C5FYG4</accession>
<organism evidence="2 3">
    <name type="scientific">Rhodotorula diobovata</name>
    <dbReference type="NCBI Taxonomy" id="5288"/>
    <lineage>
        <taxon>Eukaryota</taxon>
        <taxon>Fungi</taxon>
        <taxon>Dikarya</taxon>
        <taxon>Basidiomycota</taxon>
        <taxon>Pucciniomycotina</taxon>
        <taxon>Microbotryomycetes</taxon>
        <taxon>Sporidiobolales</taxon>
        <taxon>Sporidiobolaceae</taxon>
        <taxon>Rhodotorula</taxon>
    </lineage>
</organism>